<dbReference type="EMBL" id="JACHFD010000007">
    <property type="protein sequence ID" value="MBB5351572.1"/>
    <property type="molecule type" value="Genomic_DNA"/>
</dbReference>
<organism evidence="3 4">
    <name type="scientific">Haloferula luteola</name>
    <dbReference type="NCBI Taxonomy" id="595692"/>
    <lineage>
        <taxon>Bacteria</taxon>
        <taxon>Pseudomonadati</taxon>
        <taxon>Verrucomicrobiota</taxon>
        <taxon>Verrucomicrobiia</taxon>
        <taxon>Verrucomicrobiales</taxon>
        <taxon>Verrucomicrobiaceae</taxon>
        <taxon>Haloferula</taxon>
    </lineage>
</organism>
<name>A0A840V0P7_9BACT</name>
<dbReference type="InterPro" id="IPR039514">
    <property type="entry name" value="6GAL-like"/>
</dbReference>
<dbReference type="PANTHER" id="PTHR42767">
    <property type="entry name" value="ENDO-BETA-1,6-GALACTANASE"/>
    <property type="match status" value="1"/>
</dbReference>
<feature type="domain" description="Endo-beta-1,6-galactanase-like" evidence="2">
    <location>
        <begin position="26"/>
        <end position="240"/>
    </location>
</feature>
<dbReference type="Gene3D" id="2.60.40.1180">
    <property type="entry name" value="Golgi alpha-mannosidase II"/>
    <property type="match status" value="1"/>
</dbReference>
<dbReference type="Proteomes" id="UP000557717">
    <property type="component" value="Unassembled WGS sequence"/>
</dbReference>
<dbReference type="Gene3D" id="3.20.20.80">
    <property type="entry name" value="Glycosidases"/>
    <property type="match status" value="1"/>
</dbReference>
<evidence type="ECO:0000313" key="3">
    <source>
        <dbReference type="EMBL" id="MBB5351572.1"/>
    </source>
</evidence>
<dbReference type="InterPro" id="IPR039743">
    <property type="entry name" value="6GAL/EXGAL"/>
</dbReference>
<dbReference type="AlphaFoldDB" id="A0A840V0P7"/>
<dbReference type="EC" id="3.2.1.164" evidence="3"/>
<feature type="signal peptide" evidence="1">
    <location>
        <begin position="1"/>
        <end position="22"/>
    </location>
</feature>
<dbReference type="RefSeq" id="WP_184017856.1">
    <property type="nucleotide sequence ID" value="NZ_JACHFD010000007.1"/>
</dbReference>
<evidence type="ECO:0000256" key="1">
    <source>
        <dbReference type="SAM" id="SignalP"/>
    </source>
</evidence>
<evidence type="ECO:0000259" key="2">
    <source>
        <dbReference type="Pfam" id="PF14587"/>
    </source>
</evidence>
<keyword evidence="1" id="KW-0732">Signal</keyword>
<keyword evidence="3" id="KW-0378">Hydrolase</keyword>
<dbReference type="SUPFAM" id="SSF51445">
    <property type="entry name" value="(Trans)glycosidases"/>
    <property type="match status" value="1"/>
</dbReference>
<comment type="caution">
    <text evidence="3">The sequence shown here is derived from an EMBL/GenBank/DDBJ whole genome shotgun (WGS) entry which is preliminary data.</text>
</comment>
<reference evidence="3 4" key="1">
    <citation type="submission" date="2020-08" db="EMBL/GenBank/DDBJ databases">
        <title>Genomic Encyclopedia of Type Strains, Phase IV (KMG-IV): sequencing the most valuable type-strain genomes for metagenomic binning, comparative biology and taxonomic classification.</title>
        <authorList>
            <person name="Goeker M."/>
        </authorList>
    </citation>
    <scope>NUCLEOTIDE SEQUENCE [LARGE SCALE GENOMIC DNA]</scope>
    <source>
        <strain evidence="3 4">YC6886</strain>
    </source>
</reference>
<sequence>MTFRGILTPLLSLFALSGAAHSATRDIHIDPSEDRGTWEAWGCSLAWWGKVFGDREDLADLFFTTQNVPILGAEQPGLGMTFVRYNAGACSWKEVEGRKMGVSKIILPYRQMEGFWLDGADPDPDSASWDWSVDANQRQMMQMAKARGATHFELFSNSPMWWMCRNDNPSGAADARADNLREDQYSNFAHYLATIARKAKDEWGVPFTTVSPFNEPISAWWFADCKQEGCHVSREAQEKILPLVRKALDSEDLHDLPLAASDENTYDEAIDTWRSFRPAVRKLVEQINVHGYQYGQGSRDRLQRIAEKDGKKLWNSEYGDGNGDGIEMAKNLLLDFEYLRPTAWAYWQPLDGGGWGLIDADMPRAELKAVNPKHHVLAQFSRHILPGMNIIGTSSREAVAAYSRDLRRLVLVTLNEGDEKEISLDLSSFRTGQAAAARWITEPRGAARYEFRRDLQVEQGAMKCTLPADSIVTVEIRNLDL</sequence>
<gene>
    <name evidence="3" type="ORF">HNR46_001809</name>
</gene>
<dbReference type="Pfam" id="PF14587">
    <property type="entry name" value="Glyco_hydr_30_2"/>
    <property type="match status" value="1"/>
</dbReference>
<feature type="chain" id="PRO_5032912865" evidence="1">
    <location>
        <begin position="23"/>
        <end position="481"/>
    </location>
</feature>
<keyword evidence="4" id="KW-1185">Reference proteome</keyword>
<keyword evidence="3" id="KW-0326">Glycosidase</keyword>
<dbReference type="GO" id="GO:0004553">
    <property type="term" value="F:hydrolase activity, hydrolyzing O-glycosyl compounds"/>
    <property type="evidence" value="ECO:0007669"/>
    <property type="project" value="InterPro"/>
</dbReference>
<dbReference type="InterPro" id="IPR013780">
    <property type="entry name" value="Glyco_hydro_b"/>
</dbReference>
<protein>
    <submittedName>
        <fullName evidence="3">Galactan endo-1,6-beta-galactosidase</fullName>
        <ecNumber evidence="3">3.2.1.164</ecNumber>
    </submittedName>
</protein>
<proteinExistence type="predicted"/>
<accession>A0A840V0P7</accession>
<dbReference type="InterPro" id="IPR017853">
    <property type="entry name" value="GH"/>
</dbReference>
<evidence type="ECO:0000313" key="4">
    <source>
        <dbReference type="Proteomes" id="UP000557717"/>
    </source>
</evidence>
<dbReference type="PANTHER" id="PTHR42767:SF1">
    <property type="entry name" value="ENDO-BETA-1,6-GALACTANASE-LIKE DOMAIN-CONTAINING PROTEIN"/>
    <property type="match status" value="1"/>
</dbReference>